<dbReference type="SUPFAM" id="SSF53335">
    <property type="entry name" value="S-adenosyl-L-methionine-dependent methyltransferases"/>
    <property type="match status" value="1"/>
</dbReference>
<evidence type="ECO:0000313" key="10">
    <source>
        <dbReference type="EMBL" id="KJW13812.1"/>
    </source>
</evidence>
<dbReference type="GO" id="GO:0009307">
    <property type="term" value="P:DNA restriction-modification system"/>
    <property type="evidence" value="ECO:0007669"/>
    <property type="project" value="UniProtKB-KW"/>
</dbReference>
<organism evidence="10 11">
    <name type="scientific">Levilactobacillus spicheri</name>
    <dbReference type="NCBI Taxonomy" id="216463"/>
    <lineage>
        <taxon>Bacteria</taxon>
        <taxon>Bacillati</taxon>
        <taxon>Bacillota</taxon>
        <taxon>Bacilli</taxon>
        <taxon>Lactobacillales</taxon>
        <taxon>Lactobacillaceae</taxon>
        <taxon>Levilactobacillus</taxon>
    </lineage>
</organism>
<keyword evidence="10" id="KW-0378">Hydrolase</keyword>
<dbReference type="InterPro" id="IPR038333">
    <property type="entry name" value="T1MK-like_N_sf"/>
</dbReference>
<dbReference type="InterPro" id="IPR051537">
    <property type="entry name" value="DNA_Adenine_Mtase"/>
</dbReference>
<name>A0A0F3RYE5_9LACO</name>
<dbReference type="GO" id="GO:0009007">
    <property type="term" value="F:site-specific DNA-methyltransferase (adenine-specific) activity"/>
    <property type="evidence" value="ECO:0007669"/>
    <property type="project" value="UniProtKB-EC"/>
</dbReference>
<dbReference type="Pfam" id="PF12161">
    <property type="entry name" value="HsdM_N"/>
    <property type="match status" value="1"/>
</dbReference>
<dbReference type="AlphaFoldDB" id="A0A0F3RYE5"/>
<dbReference type="GO" id="GO:0003677">
    <property type="term" value="F:DNA binding"/>
    <property type="evidence" value="ECO:0007669"/>
    <property type="project" value="InterPro"/>
</dbReference>
<evidence type="ECO:0000256" key="6">
    <source>
        <dbReference type="ARBA" id="ARBA00022747"/>
    </source>
</evidence>
<evidence type="ECO:0000256" key="2">
    <source>
        <dbReference type="ARBA" id="ARBA00011900"/>
    </source>
</evidence>
<dbReference type="EMBL" id="JZCR01000003">
    <property type="protein sequence ID" value="KJW13812.1"/>
    <property type="molecule type" value="Genomic_DNA"/>
</dbReference>
<dbReference type="Gene3D" id="1.20.1260.30">
    <property type="match status" value="1"/>
</dbReference>
<dbReference type="GO" id="GO:0032259">
    <property type="term" value="P:methylation"/>
    <property type="evidence" value="ECO:0007669"/>
    <property type="project" value="UniProtKB-KW"/>
</dbReference>
<dbReference type="GO" id="GO:0008170">
    <property type="term" value="F:N-methyltransferase activity"/>
    <property type="evidence" value="ECO:0007669"/>
    <property type="project" value="InterPro"/>
</dbReference>
<dbReference type="PATRIC" id="fig|216463.3.peg.2012"/>
<gene>
    <name evidence="10" type="ORF">VC81_01120</name>
</gene>
<keyword evidence="4" id="KW-0808">Transferase</keyword>
<evidence type="ECO:0000256" key="3">
    <source>
        <dbReference type="ARBA" id="ARBA00022603"/>
    </source>
</evidence>
<keyword evidence="3" id="KW-0489">Methyltransferase</keyword>
<protein>
    <recommendedName>
        <fullName evidence="2">site-specific DNA-methyltransferase (adenine-specific)</fullName>
        <ecNumber evidence="2">2.1.1.72</ecNumber>
    </recommendedName>
</protein>
<dbReference type="RefSeq" id="WP_045806308.1">
    <property type="nucleotide sequence ID" value="NZ_JZCR01000003.1"/>
</dbReference>
<dbReference type="InterPro" id="IPR003356">
    <property type="entry name" value="DNA_methylase_A-5"/>
</dbReference>
<evidence type="ECO:0000256" key="5">
    <source>
        <dbReference type="ARBA" id="ARBA00022691"/>
    </source>
</evidence>
<evidence type="ECO:0000259" key="8">
    <source>
        <dbReference type="Pfam" id="PF02384"/>
    </source>
</evidence>
<accession>A0A0F3RYE5</accession>
<evidence type="ECO:0000259" key="9">
    <source>
        <dbReference type="Pfam" id="PF12161"/>
    </source>
</evidence>
<feature type="domain" description="N6 adenine-specific DNA methyltransferase N-terminal" evidence="9">
    <location>
        <begin position="15"/>
        <end position="164"/>
    </location>
</feature>
<feature type="domain" description="DNA methylase adenine-specific" evidence="8">
    <location>
        <begin position="178"/>
        <end position="478"/>
    </location>
</feature>
<dbReference type="STRING" id="216463.VC81_01120"/>
<comment type="catalytic activity">
    <reaction evidence="7">
        <text>a 2'-deoxyadenosine in DNA + S-adenosyl-L-methionine = an N(6)-methyl-2'-deoxyadenosine in DNA + S-adenosyl-L-homocysteine + H(+)</text>
        <dbReference type="Rhea" id="RHEA:15197"/>
        <dbReference type="Rhea" id="RHEA-COMP:12418"/>
        <dbReference type="Rhea" id="RHEA-COMP:12419"/>
        <dbReference type="ChEBI" id="CHEBI:15378"/>
        <dbReference type="ChEBI" id="CHEBI:57856"/>
        <dbReference type="ChEBI" id="CHEBI:59789"/>
        <dbReference type="ChEBI" id="CHEBI:90615"/>
        <dbReference type="ChEBI" id="CHEBI:90616"/>
        <dbReference type="EC" id="2.1.1.72"/>
    </reaction>
</comment>
<dbReference type="Pfam" id="PF02384">
    <property type="entry name" value="N6_Mtase"/>
    <property type="match status" value="1"/>
</dbReference>
<evidence type="ECO:0000256" key="7">
    <source>
        <dbReference type="ARBA" id="ARBA00047942"/>
    </source>
</evidence>
<evidence type="ECO:0000256" key="1">
    <source>
        <dbReference type="ARBA" id="ARBA00006594"/>
    </source>
</evidence>
<reference evidence="10 11" key="1">
    <citation type="submission" date="2015-03" db="EMBL/GenBank/DDBJ databases">
        <authorList>
            <person name="Zheng J."/>
            <person name="Ganezle M."/>
        </authorList>
    </citation>
    <scope>NUCLEOTIDE SEQUENCE [LARGE SCALE GENOMIC DNA]</scope>
    <source>
        <strain evidence="10 11">LP38</strain>
    </source>
</reference>
<keyword evidence="10" id="KW-0540">Nuclease</keyword>
<dbReference type="InterPro" id="IPR002052">
    <property type="entry name" value="DNA_methylase_N6_adenine_CS"/>
</dbReference>
<keyword evidence="6" id="KW-0680">Restriction system</keyword>
<evidence type="ECO:0000313" key="11">
    <source>
        <dbReference type="Proteomes" id="UP000033491"/>
    </source>
</evidence>
<proteinExistence type="inferred from homology"/>
<dbReference type="PRINTS" id="PR00507">
    <property type="entry name" value="N12N6MTFRASE"/>
</dbReference>
<dbReference type="CDD" id="cd02440">
    <property type="entry name" value="AdoMet_MTases"/>
    <property type="match status" value="1"/>
</dbReference>
<dbReference type="GO" id="GO:0004519">
    <property type="term" value="F:endonuclease activity"/>
    <property type="evidence" value="ECO:0007669"/>
    <property type="project" value="UniProtKB-KW"/>
</dbReference>
<dbReference type="InterPro" id="IPR029063">
    <property type="entry name" value="SAM-dependent_MTases_sf"/>
</dbReference>
<dbReference type="PANTHER" id="PTHR42933">
    <property type="entry name" value="SLR6095 PROTEIN"/>
    <property type="match status" value="1"/>
</dbReference>
<evidence type="ECO:0000256" key="4">
    <source>
        <dbReference type="ARBA" id="ARBA00022679"/>
    </source>
</evidence>
<dbReference type="OrthoDB" id="9814572at2"/>
<keyword evidence="10" id="KW-0255">Endonuclease</keyword>
<dbReference type="Gene3D" id="3.40.50.150">
    <property type="entry name" value="Vaccinia Virus protein VP39"/>
    <property type="match status" value="1"/>
</dbReference>
<dbReference type="NCBIfam" id="TIGR00497">
    <property type="entry name" value="hsdM"/>
    <property type="match status" value="1"/>
</dbReference>
<sequence length="532" mass="59554">MADTHITQAQQQADLQKRLWAIANDLRGNMDASEYRNYMLGLIFYRFLSGKVEDYANQLLANDDLSFAAAYAQPEIQAGLKQEIVGTLGFFIEPQYLYSALVQDIHDGNFDIEKLQSAVNAVQDSTIGQDSQDDFRGLFTDMDLSSNRLGSTVAQRSDLMAKVMLNLADIPFDADDLQIDALGDAYEYLIGQFAASAGKKAGEFYTPQQVSKILAGIVTLGRDRLQSVYDPTMGSGSLLLRVGDSIPVAEYYGQELNGTTYNLARMNLLMHGVNYARFDVYNGDTLEDDHYDGQSFDAVVANPPYSANWNPDGKLEDERFRKYGKTAPKSKADFAFVEHMLYHLRADGTMAVVLPHGVLFRGAAEGKIRRYMIEQDNVLDAVIGLPANLFYGTSIPTAILVFKKNRTTKDILFIDASKEFEKGKNQNNLTDDQVEKIIQTYADRKDIEKFAHVASYEDIVKNEFNLNIPRYVDTFEEEPPVDVDQLVADIHQTDQELAQSEAAFSQLLNDLVGQNPDAQQQLTKIKELFGDD</sequence>
<dbReference type="InterPro" id="IPR022749">
    <property type="entry name" value="D12N6_MeTrfase_N"/>
</dbReference>
<dbReference type="PANTHER" id="PTHR42933:SF1">
    <property type="entry name" value="SITE-SPECIFIC DNA-METHYLTRANSFERASE (ADENINE-SPECIFIC)"/>
    <property type="match status" value="1"/>
</dbReference>
<comment type="similarity">
    <text evidence="1">Belongs to the N(4)/N(6)-methyltransferase family.</text>
</comment>
<dbReference type="InterPro" id="IPR004546">
    <property type="entry name" value="Restrct_endonuc_T1M"/>
</dbReference>
<comment type="caution">
    <text evidence="10">The sequence shown here is derived from an EMBL/GenBank/DDBJ whole genome shotgun (WGS) entry which is preliminary data.</text>
</comment>
<dbReference type="Proteomes" id="UP000033491">
    <property type="component" value="Unassembled WGS sequence"/>
</dbReference>
<dbReference type="PROSITE" id="PS00092">
    <property type="entry name" value="N6_MTASE"/>
    <property type="match status" value="1"/>
</dbReference>
<dbReference type="EC" id="2.1.1.72" evidence="2"/>
<keyword evidence="5" id="KW-0949">S-adenosyl-L-methionine</keyword>